<sequence length="242" mass="28093">MGITMQLKIMATRICRHTAVDSWQLFHSHLDEARRTKIENCLQKNQQQRMIVGDILLQYVLRHELHREENRRPSVLYSPLGKPSLRDWPDLAFNISHSGEWVAIVFASCEVGIDVEKQDSRIFKLEACILSPSEQREYRAISSREAFLCERWAMKESFVKLIGVGLGYPFAKVSFHEFSASEAVTFYEYKCYFCKTYLLETLSGNKPYHVAVCSETYNFPDELTILPFDNLIRWARGATKHG</sequence>
<keyword evidence="2 5" id="KW-0808">Transferase</keyword>
<name>A0ABW9UGC7_9BACL</name>
<evidence type="ECO:0000259" key="4">
    <source>
        <dbReference type="Pfam" id="PF22624"/>
    </source>
</evidence>
<evidence type="ECO:0000256" key="2">
    <source>
        <dbReference type="ARBA" id="ARBA00022679"/>
    </source>
</evidence>
<gene>
    <name evidence="5" type="ORF">GON05_24395</name>
</gene>
<organism evidence="5 6">
    <name type="scientific">Paenibacillus anseongense</name>
    <dbReference type="NCBI Taxonomy" id="2682845"/>
    <lineage>
        <taxon>Bacteria</taxon>
        <taxon>Bacillati</taxon>
        <taxon>Bacillota</taxon>
        <taxon>Bacilli</taxon>
        <taxon>Bacillales</taxon>
        <taxon>Paenibacillaceae</taxon>
        <taxon>Paenibacillus</taxon>
    </lineage>
</organism>
<accession>A0ABW9UGC7</accession>
<dbReference type="GO" id="GO:0016740">
    <property type="term" value="F:transferase activity"/>
    <property type="evidence" value="ECO:0007669"/>
    <property type="project" value="UniProtKB-KW"/>
</dbReference>
<keyword evidence="6" id="KW-1185">Reference proteome</keyword>
<proteinExistence type="inferred from homology"/>
<dbReference type="SUPFAM" id="SSF56214">
    <property type="entry name" value="4'-phosphopantetheinyl transferase"/>
    <property type="match status" value="2"/>
</dbReference>
<dbReference type="Gene3D" id="3.90.470.20">
    <property type="entry name" value="4'-phosphopantetheinyl transferase domain"/>
    <property type="match status" value="2"/>
</dbReference>
<feature type="domain" description="4'-phosphopantetheinyl transferase" evidence="3">
    <location>
        <begin position="111"/>
        <end position="213"/>
    </location>
</feature>
<dbReference type="Pfam" id="PF01648">
    <property type="entry name" value="ACPS"/>
    <property type="match status" value="1"/>
</dbReference>
<dbReference type="Pfam" id="PF22624">
    <property type="entry name" value="AASDHPPT_N"/>
    <property type="match status" value="1"/>
</dbReference>
<dbReference type="EMBL" id="WSEM01000020">
    <property type="protein sequence ID" value="MVQ37768.1"/>
    <property type="molecule type" value="Genomic_DNA"/>
</dbReference>
<comment type="caution">
    <text evidence="5">The sequence shown here is derived from an EMBL/GenBank/DDBJ whole genome shotgun (WGS) entry which is preliminary data.</text>
</comment>
<evidence type="ECO:0000256" key="1">
    <source>
        <dbReference type="ARBA" id="ARBA00010990"/>
    </source>
</evidence>
<dbReference type="PANTHER" id="PTHR12215:SF10">
    <property type="entry name" value="L-AMINOADIPATE-SEMIALDEHYDE DEHYDROGENASE-PHOSPHOPANTETHEINYL TRANSFERASE"/>
    <property type="match status" value="1"/>
</dbReference>
<dbReference type="Proteomes" id="UP000467637">
    <property type="component" value="Unassembled WGS sequence"/>
</dbReference>
<evidence type="ECO:0000259" key="3">
    <source>
        <dbReference type="Pfam" id="PF01648"/>
    </source>
</evidence>
<dbReference type="InterPro" id="IPR037143">
    <property type="entry name" value="4-PPantetheinyl_Trfase_dom_sf"/>
</dbReference>
<evidence type="ECO:0000313" key="6">
    <source>
        <dbReference type="Proteomes" id="UP000467637"/>
    </source>
</evidence>
<dbReference type="InterPro" id="IPR008278">
    <property type="entry name" value="4-PPantetheinyl_Trfase_dom"/>
</dbReference>
<dbReference type="InterPro" id="IPR055066">
    <property type="entry name" value="AASDHPPT_N"/>
</dbReference>
<evidence type="ECO:0000313" key="5">
    <source>
        <dbReference type="EMBL" id="MVQ37768.1"/>
    </source>
</evidence>
<comment type="similarity">
    <text evidence="1">Belongs to the P-Pant transferase superfamily. Gsp/Sfp/HetI/AcpT family.</text>
</comment>
<reference evidence="5 6" key="1">
    <citation type="submission" date="2019-12" db="EMBL/GenBank/DDBJ databases">
        <authorList>
            <person name="Huq M.A."/>
        </authorList>
    </citation>
    <scope>NUCLEOTIDE SEQUENCE [LARGE SCALE GENOMIC DNA]</scope>
    <source>
        <strain evidence="5 6">MAH-34</strain>
    </source>
</reference>
<protein>
    <submittedName>
        <fullName evidence="5">4'-phosphopantetheinyl transferase superfamily protein</fullName>
    </submittedName>
</protein>
<dbReference type="PANTHER" id="PTHR12215">
    <property type="entry name" value="PHOSPHOPANTETHEINE TRANSFERASE"/>
    <property type="match status" value="1"/>
</dbReference>
<feature type="domain" description="4'-phosphopantetheinyl transferase N-terminal" evidence="4">
    <location>
        <begin position="21"/>
        <end position="105"/>
    </location>
</feature>
<dbReference type="InterPro" id="IPR050559">
    <property type="entry name" value="P-Pant_transferase_sf"/>
</dbReference>